<keyword evidence="3" id="KW-1185">Reference proteome</keyword>
<name>A0A3N4KVF1_9PEZI</name>
<protein>
    <submittedName>
        <fullName evidence="2">Uncharacterized protein</fullName>
    </submittedName>
</protein>
<dbReference type="AlphaFoldDB" id="A0A3N4KVF1"/>
<organism evidence="2 3">
    <name type="scientific">Morchella conica CCBAS932</name>
    <dbReference type="NCBI Taxonomy" id="1392247"/>
    <lineage>
        <taxon>Eukaryota</taxon>
        <taxon>Fungi</taxon>
        <taxon>Dikarya</taxon>
        <taxon>Ascomycota</taxon>
        <taxon>Pezizomycotina</taxon>
        <taxon>Pezizomycetes</taxon>
        <taxon>Pezizales</taxon>
        <taxon>Morchellaceae</taxon>
        <taxon>Morchella</taxon>
    </lineage>
</organism>
<feature type="compositionally biased region" description="Basic and acidic residues" evidence="1">
    <location>
        <begin position="121"/>
        <end position="138"/>
    </location>
</feature>
<dbReference type="Proteomes" id="UP000277580">
    <property type="component" value="Unassembled WGS sequence"/>
</dbReference>
<evidence type="ECO:0000313" key="2">
    <source>
        <dbReference type="EMBL" id="RPB12331.1"/>
    </source>
</evidence>
<dbReference type="InParanoid" id="A0A3N4KVF1"/>
<dbReference type="OrthoDB" id="10458767at2759"/>
<evidence type="ECO:0000313" key="3">
    <source>
        <dbReference type="Proteomes" id="UP000277580"/>
    </source>
</evidence>
<reference evidence="2 3" key="1">
    <citation type="journal article" date="2018" name="Nat. Ecol. Evol.">
        <title>Pezizomycetes genomes reveal the molecular basis of ectomycorrhizal truffle lifestyle.</title>
        <authorList>
            <person name="Murat C."/>
            <person name="Payen T."/>
            <person name="Noel B."/>
            <person name="Kuo A."/>
            <person name="Morin E."/>
            <person name="Chen J."/>
            <person name="Kohler A."/>
            <person name="Krizsan K."/>
            <person name="Balestrini R."/>
            <person name="Da Silva C."/>
            <person name="Montanini B."/>
            <person name="Hainaut M."/>
            <person name="Levati E."/>
            <person name="Barry K.W."/>
            <person name="Belfiori B."/>
            <person name="Cichocki N."/>
            <person name="Clum A."/>
            <person name="Dockter R.B."/>
            <person name="Fauchery L."/>
            <person name="Guy J."/>
            <person name="Iotti M."/>
            <person name="Le Tacon F."/>
            <person name="Lindquist E.A."/>
            <person name="Lipzen A."/>
            <person name="Malagnac F."/>
            <person name="Mello A."/>
            <person name="Molinier V."/>
            <person name="Miyauchi S."/>
            <person name="Poulain J."/>
            <person name="Riccioni C."/>
            <person name="Rubini A."/>
            <person name="Sitrit Y."/>
            <person name="Splivallo R."/>
            <person name="Traeger S."/>
            <person name="Wang M."/>
            <person name="Zifcakova L."/>
            <person name="Wipf D."/>
            <person name="Zambonelli A."/>
            <person name="Paolocci F."/>
            <person name="Nowrousian M."/>
            <person name="Ottonello S."/>
            <person name="Baldrian P."/>
            <person name="Spatafora J.W."/>
            <person name="Henrissat B."/>
            <person name="Nagy L.G."/>
            <person name="Aury J.M."/>
            <person name="Wincker P."/>
            <person name="Grigoriev I.V."/>
            <person name="Bonfante P."/>
            <person name="Martin F.M."/>
        </authorList>
    </citation>
    <scope>NUCLEOTIDE SEQUENCE [LARGE SCALE GENOMIC DNA]</scope>
    <source>
        <strain evidence="2 3">CCBAS932</strain>
    </source>
</reference>
<gene>
    <name evidence="2" type="ORF">P167DRAFT_574370</name>
</gene>
<dbReference type="EMBL" id="ML119129">
    <property type="protein sequence ID" value="RPB12331.1"/>
    <property type="molecule type" value="Genomic_DNA"/>
</dbReference>
<feature type="region of interest" description="Disordered" evidence="1">
    <location>
        <begin position="95"/>
        <end position="138"/>
    </location>
</feature>
<proteinExistence type="predicted"/>
<accession>A0A3N4KVF1</accession>
<sequence>MEEIDFTPNARVRYLGETRGMCPEQHSALEFVAETIVQVAREAANGGIPYLEDPFAARSFVNRYRLQAGMDRITGHITDNSSVNSMPKKYLANEVSAGEQGQGPRNGASSHQRTSRGSRTHSSDDQSASDHPRGEGMRIRGIANEFSFGHERRELILHQARVFLAYSQ</sequence>
<evidence type="ECO:0000256" key="1">
    <source>
        <dbReference type="SAM" id="MobiDB-lite"/>
    </source>
</evidence>